<evidence type="ECO:0000313" key="8">
    <source>
        <dbReference type="EMBL" id="BBH04532.1"/>
    </source>
</evidence>
<dbReference type="FunFam" id="3.30.710.10:FF:000168">
    <property type="entry name" value="BTB/POZ domain-containing protein At1g03010"/>
    <property type="match status" value="1"/>
</dbReference>
<feature type="domain" description="BTB" evidence="6">
    <location>
        <begin position="148"/>
        <end position="216"/>
    </location>
</feature>
<accession>A0A4Y1RJN5</accession>
<dbReference type="InterPro" id="IPR027356">
    <property type="entry name" value="NPH3_dom"/>
</dbReference>
<keyword evidence="3" id="KW-0833">Ubl conjugation pathway</keyword>
<dbReference type="GO" id="GO:0016567">
    <property type="term" value="P:protein ubiquitination"/>
    <property type="evidence" value="ECO:0007669"/>
    <property type="project" value="UniProtKB-UniPathway"/>
</dbReference>
<comment type="pathway">
    <text evidence="1">Protein modification; protein ubiquitination.</text>
</comment>
<evidence type="ECO:0000256" key="2">
    <source>
        <dbReference type="ARBA" id="ARBA00022553"/>
    </source>
</evidence>
<proteinExistence type="inferred from homology"/>
<evidence type="ECO:0000256" key="4">
    <source>
        <dbReference type="PROSITE-ProRule" id="PRU00982"/>
    </source>
</evidence>
<dbReference type="InterPro" id="IPR011333">
    <property type="entry name" value="SKP1/BTB/POZ_sf"/>
</dbReference>
<dbReference type="Gene3D" id="3.30.710.10">
    <property type="entry name" value="Potassium Channel Kv1.1, Chain A"/>
    <property type="match status" value="1"/>
</dbReference>
<feature type="domain" description="NPH3" evidence="7">
    <location>
        <begin position="303"/>
        <end position="582"/>
    </location>
</feature>
<evidence type="ECO:0000256" key="5">
    <source>
        <dbReference type="SAM" id="MobiDB-lite"/>
    </source>
</evidence>
<dbReference type="InterPro" id="IPR043454">
    <property type="entry name" value="NPH3/RPT2-like"/>
</dbReference>
<name>A0A4Y1RJN5_PRUDU</name>
<dbReference type="PANTHER" id="PTHR32370">
    <property type="entry name" value="OS12G0117600 PROTEIN"/>
    <property type="match status" value="1"/>
</dbReference>
<keyword evidence="2" id="KW-0597">Phosphoprotein</keyword>
<dbReference type="AlphaFoldDB" id="A0A4Y1RJN5"/>
<organism evidence="8">
    <name type="scientific">Prunus dulcis</name>
    <name type="common">Almond</name>
    <name type="synonym">Amygdalus dulcis</name>
    <dbReference type="NCBI Taxonomy" id="3755"/>
    <lineage>
        <taxon>Eukaryota</taxon>
        <taxon>Viridiplantae</taxon>
        <taxon>Streptophyta</taxon>
        <taxon>Embryophyta</taxon>
        <taxon>Tracheophyta</taxon>
        <taxon>Spermatophyta</taxon>
        <taxon>Magnoliopsida</taxon>
        <taxon>eudicotyledons</taxon>
        <taxon>Gunneridae</taxon>
        <taxon>Pentapetalae</taxon>
        <taxon>rosids</taxon>
        <taxon>fabids</taxon>
        <taxon>Rosales</taxon>
        <taxon>Rosaceae</taxon>
        <taxon>Amygdaloideae</taxon>
        <taxon>Amygdaleae</taxon>
        <taxon>Prunus</taxon>
    </lineage>
</organism>
<dbReference type="SUPFAM" id="SSF54695">
    <property type="entry name" value="POZ domain"/>
    <property type="match status" value="1"/>
</dbReference>
<evidence type="ECO:0000259" key="7">
    <source>
        <dbReference type="PROSITE" id="PS51649"/>
    </source>
</evidence>
<dbReference type="SMART" id="SM00225">
    <property type="entry name" value="BTB"/>
    <property type="match status" value="1"/>
</dbReference>
<evidence type="ECO:0000256" key="1">
    <source>
        <dbReference type="ARBA" id="ARBA00004906"/>
    </source>
</evidence>
<sequence>MKIYLRGMQLAMQVQNDHIIVVQNISTCGHKMPTAWTSIKFPKLKRLNSFTSWKLKGCSRSNSEPTNTQTKIEEQLFTGKDKSLILMISSYCENCDRIEGSKWSEMKQHQALPHPPPPPMASSVKGNSRLSIAMERTGQWIFSQEIPSDVMVEVGEANFSLHKFMLVAKSNHIRKLVLESTEPDLTRINLSDIPGGPETFEKAAKFCYGVNFEITIQNVAALRCAAEYLEMTDKYCDNNLTGRTEDFLTQVALSSLSGAIVVLKSCEELLPIAEDLKIVQRCVDVATSKASIEASFPSRTPTNWWTEELAILDIEFFGRFIAAMKLRGAKSLIVASAIITYAEKWLRDLVRDHSGTGANAAFSDDSDLRIRQRELLEAIVSLLPSEKAALPINFLCCLLRSATFVKASSACKTELEKRISVILEHVTVDDLLVLSFTYDGERLFDLESVRKIISGFVEKEKSVAVFNAGDFREVFSAAMVRVAKTVDAYLGEIAPCVDLSISKFNGIANLVPKGARKVDDDLYRAVDIYLKAHPNLDEIEREKVCSVMDALKLSYEARVHASQNKRLPVQIVLHALYYDQLKLRSGVDENDTMQDAVTTRSQVQQDVSLARENESLRTELLRMKMYITDLQKSGPAAKGGLGAATTSSGKGGGGPRKGTFFSSVSKKLGKLNPFKQGSKDTSNIMDEGVDITKPRRRSRHKFYQVISAGAFFLPAVTNGLSCSKGQTEEISPVSKFKDQTPKCFERIVES</sequence>
<evidence type="ECO:0000256" key="3">
    <source>
        <dbReference type="ARBA" id="ARBA00022786"/>
    </source>
</evidence>
<protein>
    <submittedName>
        <fullName evidence="8">Phototropic-responsive NPH3 family protein</fullName>
    </submittedName>
</protein>
<dbReference type="PROSITE" id="PS50097">
    <property type="entry name" value="BTB"/>
    <property type="match status" value="1"/>
</dbReference>
<gene>
    <name evidence="8" type="ORF">Prudu_015699</name>
</gene>
<dbReference type="Pfam" id="PF03000">
    <property type="entry name" value="NPH3"/>
    <property type="match status" value="1"/>
</dbReference>
<dbReference type="UniPathway" id="UPA00143"/>
<dbReference type="PROSITE" id="PS51649">
    <property type="entry name" value="NPH3"/>
    <property type="match status" value="1"/>
</dbReference>
<evidence type="ECO:0000259" key="6">
    <source>
        <dbReference type="PROSITE" id="PS50097"/>
    </source>
</evidence>
<dbReference type="InterPro" id="IPR000210">
    <property type="entry name" value="BTB/POZ_dom"/>
</dbReference>
<reference evidence="8" key="1">
    <citation type="journal article" date="2019" name="Science">
        <title>Mutation of a bHLH transcription factor allowed almond domestication.</title>
        <authorList>
            <person name="Sanchez-Perez R."/>
            <person name="Pavan S."/>
            <person name="Mazzeo R."/>
            <person name="Moldovan C."/>
            <person name="Aiese Cigliano R."/>
            <person name="Del Cueto J."/>
            <person name="Ricciardi F."/>
            <person name="Lotti C."/>
            <person name="Ricciardi L."/>
            <person name="Dicenta F."/>
            <person name="Lopez-Marques R.L."/>
            <person name="Lindberg Moller B."/>
        </authorList>
    </citation>
    <scope>NUCLEOTIDE SEQUENCE</scope>
</reference>
<dbReference type="EMBL" id="AP019302">
    <property type="protein sequence ID" value="BBH04532.1"/>
    <property type="molecule type" value="Genomic_DNA"/>
</dbReference>
<feature type="region of interest" description="Disordered" evidence="5">
    <location>
        <begin position="636"/>
        <end position="659"/>
    </location>
</feature>
<comment type="similarity">
    <text evidence="4">Belongs to the NPH3 family.</text>
</comment>
<dbReference type="Pfam" id="PF00651">
    <property type="entry name" value="BTB"/>
    <property type="match status" value="1"/>
</dbReference>